<evidence type="ECO:0000256" key="7">
    <source>
        <dbReference type="ARBA" id="ARBA00022839"/>
    </source>
</evidence>
<dbReference type="GO" id="GO:0003676">
    <property type="term" value="F:nucleic acid binding"/>
    <property type="evidence" value="ECO:0007669"/>
    <property type="project" value="InterPro"/>
</dbReference>
<proteinExistence type="inferred from homology"/>
<comment type="caution">
    <text evidence="12">The sequence shown here is derived from an EMBL/GenBank/DDBJ whole genome shotgun (WGS) entry which is preliminary data.</text>
</comment>
<dbReference type="InterPro" id="IPR036397">
    <property type="entry name" value="RNaseH_sf"/>
</dbReference>
<feature type="compositionally biased region" description="Low complexity" evidence="10">
    <location>
        <begin position="41"/>
        <end position="55"/>
    </location>
</feature>
<dbReference type="InterPro" id="IPR012337">
    <property type="entry name" value="RNaseH-like_sf"/>
</dbReference>
<dbReference type="OrthoDB" id="8191639at2759"/>
<evidence type="ECO:0000256" key="6">
    <source>
        <dbReference type="ARBA" id="ARBA00022801"/>
    </source>
</evidence>
<dbReference type="GO" id="GO:0005634">
    <property type="term" value="C:nucleus"/>
    <property type="evidence" value="ECO:0007669"/>
    <property type="project" value="UniProtKB-SubCell"/>
</dbReference>
<dbReference type="Gene3D" id="3.30.420.10">
    <property type="entry name" value="Ribonuclease H-like superfamily/Ribonuclease H"/>
    <property type="match status" value="1"/>
</dbReference>
<keyword evidence="6" id="KW-0378">Hydrolase</keyword>
<dbReference type="CDD" id="cd06144">
    <property type="entry name" value="REX4_like"/>
    <property type="match status" value="1"/>
</dbReference>
<evidence type="ECO:0000256" key="9">
    <source>
        <dbReference type="ARBA" id="ARBA00025599"/>
    </source>
</evidence>
<dbReference type="Proteomes" id="UP000199727">
    <property type="component" value="Unassembled WGS sequence"/>
</dbReference>
<dbReference type="SUPFAM" id="SSF53098">
    <property type="entry name" value="Ribonuclease H-like"/>
    <property type="match status" value="1"/>
</dbReference>
<evidence type="ECO:0000256" key="8">
    <source>
        <dbReference type="ARBA" id="ARBA00023242"/>
    </source>
</evidence>
<evidence type="ECO:0000256" key="5">
    <source>
        <dbReference type="ARBA" id="ARBA00022722"/>
    </source>
</evidence>
<dbReference type="FunFam" id="3.30.420.10:FF:000007">
    <property type="entry name" value="Interferon-stimulated exonuclease gene 20"/>
    <property type="match status" value="1"/>
</dbReference>
<evidence type="ECO:0000256" key="1">
    <source>
        <dbReference type="ARBA" id="ARBA00004123"/>
    </source>
</evidence>
<gene>
    <name evidence="12" type="ORF">C361_01619</name>
</gene>
<keyword evidence="5" id="KW-0540">Nuclease</keyword>
<organism evidence="12 13">
    <name type="scientific">Cryptococcus neoformans Tu259-1</name>
    <dbReference type="NCBI Taxonomy" id="1230072"/>
    <lineage>
        <taxon>Eukaryota</taxon>
        <taxon>Fungi</taxon>
        <taxon>Dikarya</taxon>
        <taxon>Basidiomycota</taxon>
        <taxon>Agaricomycotina</taxon>
        <taxon>Tremellomycetes</taxon>
        <taxon>Tremellales</taxon>
        <taxon>Cryptococcaceae</taxon>
        <taxon>Cryptococcus</taxon>
        <taxon>Cryptococcus neoformans species complex</taxon>
    </lineage>
</organism>
<evidence type="ECO:0000313" key="12">
    <source>
        <dbReference type="EMBL" id="OXG25659.1"/>
    </source>
</evidence>
<dbReference type="InterPro" id="IPR047021">
    <property type="entry name" value="REXO1/3/4-like"/>
</dbReference>
<name>A0A854QLV4_CRYNE</name>
<protein>
    <recommendedName>
        <fullName evidence="3">RNA exonuclease 4</fullName>
    </recommendedName>
</protein>
<feature type="region of interest" description="Disordered" evidence="10">
    <location>
        <begin position="1"/>
        <end position="68"/>
    </location>
</feature>
<feature type="compositionally biased region" description="Polar residues" evidence="10">
    <location>
        <begin position="7"/>
        <end position="25"/>
    </location>
</feature>
<dbReference type="InterPro" id="IPR037431">
    <property type="entry name" value="REX4_DEDDh_dom"/>
</dbReference>
<dbReference type="Pfam" id="PF00929">
    <property type="entry name" value="RNase_T"/>
    <property type="match status" value="1"/>
</dbReference>
<accession>A0A854QLV4</accession>
<dbReference type="GO" id="GO:0008408">
    <property type="term" value="F:3'-5' exonuclease activity"/>
    <property type="evidence" value="ECO:0007669"/>
    <property type="project" value="InterPro"/>
</dbReference>
<dbReference type="GO" id="GO:0000027">
    <property type="term" value="P:ribosomal large subunit assembly"/>
    <property type="evidence" value="ECO:0007669"/>
    <property type="project" value="TreeGrafter"/>
</dbReference>
<comment type="function">
    <text evidence="9">Exoribonuclease involved in ribosome biosynthesis. Involved in the processing of ITS1, the internal transcribed spacer localized between the 18S and 5.8S rRNAs.</text>
</comment>
<dbReference type="SMART" id="SM00479">
    <property type="entry name" value="EXOIII"/>
    <property type="match status" value="1"/>
</dbReference>
<evidence type="ECO:0000256" key="4">
    <source>
        <dbReference type="ARBA" id="ARBA00022552"/>
    </source>
</evidence>
<sequence length="417" mass="46092">MDKKKASGQTVASSNWLQLQSTLPTITKGKDLSNSKAPNLRSSQSPSRRLSSSSRTQRKRKHSQGVGQYMGRVEIASTTKMTVSERLPSPSISQLRKGKVSSNEPCIVLEASSDSPLLHELRHMVLGNHLLSESQREPGQYLAIDCEMVGIGPNGMENTLARVSIVNYHGAVILDTFVQPREPVTDYRTWISGVKQSDLLGAPQFEEVHKQVADLLHDKILIGHAIDNDLKVLMLTHPGPLTRDTQRYKPLQEIAKNKRPGLKKLSELLLGIQIQTGAHSSLVDARVTMALYRLHKKEWERSVWRQTEAYRSTSSVNKLKHVLGKRGHDEKEVEDGEETGGESKSKNRKKRDIGGGPQQFPGGGRKGISSGLDVIVRRNGQRVDGNGRGDGSSRRKAGRDEMSTVAGGENWWEQPAA</sequence>
<evidence type="ECO:0000256" key="10">
    <source>
        <dbReference type="SAM" id="MobiDB-lite"/>
    </source>
</evidence>
<feature type="region of interest" description="Disordered" evidence="10">
    <location>
        <begin position="320"/>
        <end position="417"/>
    </location>
</feature>
<reference evidence="12 13" key="1">
    <citation type="submission" date="2017-06" db="EMBL/GenBank/DDBJ databases">
        <title>Global population genomics of the pathogenic fungus Cryptococcus neoformans var. grubii.</title>
        <authorList>
            <person name="Cuomo C."/>
            <person name="Litvintseva A."/>
            <person name="Chen Y."/>
            <person name="Young S."/>
            <person name="Zeng Q."/>
            <person name="Chapman S."/>
            <person name="Gujja S."/>
            <person name="Saif S."/>
            <person name="Birren B."/>
        </authorList>
    </citation>
    <scope>NUCLEOTIDE SEQUENCE [LARGE SCALE GENOMIC DNA]</scope>
    <source>
        <strain evidence="12 13">Tu259-1</strain>
    </source>
</reference>
<dbReference type="EMBL" id="AMKT01000027">
    <property type="protein sequence ID" value="OXG25659.1"/>
    <property type="molecule type" value="Genomic_DNA"/>
</dbReference>
<dbReference type="InterPro" id="IPR013520">
    <property type="entry name" value="Ribonucl_H"/>
</dbReference>
<evidence type="ECO:0000256" key="3">
    <source>
        <dbReference type="ARBA" id="ARBA00016937"/>
    </source>
</evidence>
<comment type="similarity">
    <text evidence="2">Belongs to the REXO4 family.</text>
</comment>
<comment type="subcellular location">
    <subcellularLocation>
        <location evidence="1">Nucleus</location>
    </subcellularLocation>
</comment>
<feature type="compositionally biased region" description="Basic and acidic residues" evidence="10">
    <location>
        <begin position="385"/>
        <end position="402"/>
    </location>
</feature>
<keyword evidence="7 12" id="KW-0269">Exonuclease</keyword>
<evidence type="ECO:0000313" key="13">
    <source>
        <dbReference type="Proteomes" id="UP000199727"/>
    </source>
</evidence>
<feature type="compositionally biased region" description="Gly residues" evidence="10">
    <location>
        <begin position="354"/>
        <end position="366"/>
    </location>
</feature>
<keyword evidence="8" id="KW-0539">Nucleus</keyword>
<dbReference type="PANTHER" id="PTHR12801:SF45">
    <property type="entry name" value="RNA EXONUCLEASE 4"/>
    <property type="match status" value="1"/>
</dbReference>
<feature type="domain" description="Exonuclease" evidence="11">
    <location>
        <begin position="140"/>
        <end position="301"/>
    </location>
</feature>
<dbReference type="PANTHER" id="PTHR12801">
    <property type="entry name" value="RNA EXONUCLEASE REXO1 / RECO3 FAMILY MEMBER-RELATED"/>
    <property type="match status" value="1"/>
</dbReference>
<evidence type="ECO:0000256" key="2">
    <source>
        <dbReference type="ARBA" id="ARBA00010489"/>
    </source>
</evidence>
<keyword evidence="4" id="KW-0698">rRNA processing</keyword>
<dbReference type="AlphaFoldDB" id="A0A854QLV4"/>
<evidence type="ECO:0000259" key="11">
    <source>
        <dbReference type="SMART" id="SM00479"/>
    </source>
</evidence>
<dbReference type="GO" id="GO:0006364">
    <property type="term" value="P:rRNA processing"/>
    <property type="evidence" value="ECO:0007669"/>
    <property type="project" value="UniProtKB-KW"/>
</dbReference>